<accession>A0A347ZPP6</accession>
<dbReference type="InterPro" id="IPR015655">
    <property type="entry name" value="PP2C"/>
</dbReference>
<dbReference type="EMBL" id="QUMS01000006">
    <property type="protein sequence ID" value="REG04708.1"/>
    <property type="molecule type" value="Genomic_DNA"/>
</dbReference>
<keyword evidence="3" id="KW-1185">Reference proteome</keyword>
<dbReference type="PANTHER" id="PTHR13832:SF827">
    <property type="entry name" value="PROTEIN PHOSPHATASE 1L"/>
    <property type="match status" value="1"/>
</dbReference>
<gene>
    <name evidence="2" type="ORF">DFR64_3057</name>
</gene>
<dbReference type="SMART" id="SM00332">
    <property type="entry name" value="PP2Cc"/>
    <property type="match status" value="1"/>
</dbReference>
<evidence type="ECO:0000259" key="1">
    <source>
        <dbReference type="PROSITE" id="PS51746"/>
    </source>
</evidence>
<dbReference type="PANTHER" id="PTHR13832">
    <property type="entry name" value="PROTEIN PHOSPHATASE 2C"/>
    <property type="match status" value="1"/>
</dbReference>
<proteinExistence type="predicted"/>
<dbReference type="SUPFAM" id="SSF81606">
    <property type="entry name" value="PP2C-like"/>
    <property type="match status" value="1"/>
</dbReference>
<dbReference type="RefSeq" id="WP_116226302.1">
    <property type="nucleotide sequence ID" value="NZ_AP018437.1"/>
</dbReference>
<dbReference type="SMART" id="SM00331">
    <property type="entry name" value="PP2C_SIG"/>
    <property type="match status" value="1"/>
</dbReference>
<protein>
    <submittedName>
        <fullName evidence="2">Serine/threonine protein phosphatase PrpC</fullName>
    </submittedName>
</protein>
<dbReference type="InterPro" id="IPR036457">
    <property type="entry name" value="PPM-type-like_dom_sf"/>
</dbReference>
<dbReference type="Gene3D" id="3.60.40.10">
    <property type="entry name" value="PPM-type phosphatase domain"/>
    <property type="match status" value="1"/>
</dbReference>
<dbReference type="GO" id="GO:0004722">
    <property type="term" value="F:protein serine/threonine phosphatase activity"/>
    <property type="evidence" value="ECO:0007669"/>
    <property type="project" value="InterPro"/>
</dbReference>
<dbReference type="Pfam" id="PF00481">
    <property type="entry name" value="PP2C"/>
    <property type="match status" value="1"/>
</dbReference>
<sequence>MDTESCLQPDSATHLEIVEFSHRGLVRENNEDHILVKSFRTVQTNAQSVLLAILADGVGGHRAGEVASCIAVDSIAASVQACENLDHPESLLEEAFIRANQEIVQQSQDNESQKGMGTTCVSALIIGRKLYMANIGDSRLYLLRNREISQLTFDHTWLEELSEGGLSGSTKISRSHPLAHVLIRYLGSTEPIQVDLRIRLSGTKSAEEMRNLQGMNLEAGDILLLNSDGISDLLTDEEIKENLLKRNWDQSAKRLVFCALKKGGHDNASVIVIRIPADLKKKKT</sequence>
<name>A0A347ZPP6_9CHLR</name>
<dbReference type="PROSITE" id="PS51746">
    <property type="entry name" value="PPM_2"/>
    <property type="match status" value="1"/>
</dbReference>
<evidence type="ECO:0000313" key="2">
    <source>
        <dbReference type="EMBL" id="REG04708.1"/>
    </source>
</evidence>
<comment type="caution">
    <text evidence="2">The sequence shown here is derived from an EMBL/GenBank/DDBJ whole genome shotgun (WGS) entry which is preliminary data.</text>
</comment>
<dbReference type="InterPro" id="IPR001932">
    <property type="entry name" value="PPM-type_phosphatase-like_dom"/>
</dbReference>
<dbReference type="CDD" id="cd00143">
    <property type="entry name" value="PP2Cc"/>
    <property type="match status" value="1"/>
</dbReference>
<dbReference type="OrthoDB" id="152713at2"/>
<reference evidence="2 3" key="1">
    <citation type="submission" date="2018-08" db="EMBL/GenBank/DDBJ databases">
        <title>Genomic Encyclopedia of Type Strains, Phase IV (KMG-IV): sequencing the most valuable type-strain genomes for metagenomic binning, comparative biology and taxonomic classification.</title>
        <authorList>
            <person name="Goeker M."/>
        </authorList>
    </citation>
    <scope>NUCLEOTIDE SEQUENCE [LARGE SCALE GENOMIC DNA]</scope>
    <source>
        <strain evidence="2 3">DSM 23923</strain>
    </source>
</reference>
<evidence type="ECO:0000313" key="3">
    <source>
        <dbReference type="Proteomes" id="UP000256388"/>
    </source>
</evidence>
<organism evidence="2 3">
    <name type="scientific">Pelolinea submarina</name>
    <dbReference type="NCBI Taxonomy" id="913107"/>
    <lineage>
        <taxon>Bacteria</taxon>
        <taxon>Bacillati</taxon>
        <taxon>Chloroflexota</taxon>
        <taxon>Anaerolineae</taxon>
        <taxon>Anaerolineales</taxon>
        <taxon>Anaerolineaceae</taxon>
        <taxon>Pelolinea</taxon>
    </lineage>
</organism>
<feature type="domain" description="PPM-type phosphatase" evidence="1">
    <location>
        <begin position="16"/>
        <end position="275"/>
    </location>
</feature>
<dbReference type="AlphaFoldDB" id="A0A347ZPP6"/>
<dbReference type="Proteomes" id="UP000256388">
    <property type="component" value="Unassembled WGS sequence"/>
</dbReference>